<dbReference type="EMBL" id="CZBE01000025">
    <property type="protein sequence ID" value="CUQ08579.1"/>
    <property type="molecule type" value="Genomic_DNA"/>
</dbReference>
<feature type="active site" description="For GATase activity" evidence="1">
    <location>
        <position position="13"/>
    </location>
</feature>
<dbReference type="PIRSF" id="PIRSF018774">
    <property type="entry name" value="GOGAT_lg_dom1"/>
    <property type="match status" value="1"/>
</dbReference>
<evidence type="ECO:0000256" key="2">
    <source>
        <dbReference type="SAM" id="Phobius"/>
    </source>
</evidence>
<evidence type="ECO:0000313" key="5">
    <source>
        <dbReference type="EMBL" id="RGE68387.1"/>
    </source>
</evidence>
<dbReference type="PROSITE" id="PS51278">
    <property type="entry name" value="GATASE_TYPE_2"/>
    <property type="match status" value="1"/>
</dbReference>
<dbReference type="Proteomes" id="UP000260828">
    <property type="component" value="Unassembled WGS sequence"/>
</dbReference>
<dbReference type="AlphaFoldDB" id="A0A174TP01"/>
<dbReference type="SUPFAM" id="SSF56235">
    <property type="entry name" value="N-terminal nucleophile aminohydrolases (Ntn hydrolases)"/>
    <property type="match status" value="1"/>
</dbReference>
<dbReference type="OrthoDB" id="9770094at2"/>
<evidence type="ECO:0000256" key="1">
    <source>
        <dbReference type="PIRSR" id="PIRSR018774-1"/>
    </source>
</evidence>
<keyword evidence="4" id="KW-0808">Transferase</keyword>
<feature type="domain" description="Glutamine amidotransferase type-2" evidence="3">
    <location>
        <begin position="13"/>
        <end position="359"/>
    </location>
</feature>
<dbReference type="Gene3D" id="3.60.20.10">
    <property type="entry name" value="Glutamine Phosphoribosylpyrophosphate, subunit 1, domain 1"/>
    <property type="match status" value="1"/>
</dbReference>
<organism evidence="4 6">
    <name type="scientific">Anaerotruncus colihominis</name>
    <dbReference type="NCBI Taxonomy" id="169435"/>
    <lineage>
        <taxon>Bacteria</taxon>
        <taxon>Bacillati</taxon>
        <taxon>Bacillota</taxon>
        <taxon>Clostridia</taxon>
        <taxon>Eubacteriales</taxon>
        <taxon>Oscillospiraceae</taxon>
        <taxon>Anaerotruncus</taxon>
    </lineage>
</organism>
<sequence length="365" mass="40999">MLKEGQMRIPSGCAISGIFARDGRRMSGEAIIRSIALMHDRSNGLGGGFAAYGIYPEYRDYYALHVFYDNSDVKADCEKFLERHFDIINLSRIPTRKLPSITDEPLIWRYFVTPLPTRLAASQLDEHEFTMRCVIRINARLKGAYIFSSGKNMGVFKAVGYPEDVGRFYRLEDYAGYSWTAHGRYPTNTPGWWGGAHPFALGDYSIVHNGEISSYDANRRAIEMHGYHCTLLTDTEVITYIIDFLNRRRGLTLEETASVIAAPFWSTIAKKPSPQREQLTYLRSAFSSLLVTGPFSILLGFTGGMMALNDRLKLRSMVAAEKGGCFYVASEESAIRAVEPNPERIWAPRGGEPVIVRLMEGVDAT</sequence>
<evidence type="ECO:0000313" key="6">
    <source>
        <dbReference type="Proteomes" id="UP000095765"/>
    </source>
</evidence>
<dbReference type="InterPro" id="IPR017932">
    <property type="entry name" value="GATase_2_dom"/>
</dbReference>
<dbReference type="EMBL" id="QVME01000003">
    <property type="protein sequence ID" value="RGE68387.1"/>
    <property type="molecule type" value="Genomic_DNA"/>
</dbReference>
<dbReference type="GeneID" id="72462951"/>
<name>A0A174TP01_9FIRM</name>
<dbReference type="CDD" id="cd01907">
    <property type="entry name" value="GlxB"/>
    <property type="match status" value="1"/>
</dbReference>
<keyword evidence="4" id="KW-0032">Aminotransferase</keyword>
<dbReference type="InterPro" id="IPR029055">
    <property type="entry name" value="Ntn_hydrolases_N"/>
</dbReference>
<dbReference type="Pfam" id="PF00310">
    <property type="entry name" value="GATase_2"/>
    <property type="match status" value="1"/>
</dbReference>
<feature type="transmembrane region" description="Helical" evidence="2">
    <location>
        <begin position="285"/>
        <end position="308"/>
    </location>
</feature>
<proteinExistence type="predicted"/>
<protein>
    <submittedName>
        <fullName evidence="4">Glucosamine--fructose-6-phosphate aminotransferase</fullName>
    </submittedName>
</protein>
<dbReference type="RefSeq" id="WP_024730871.1">
    <property type="nucleotide sequence ID" value="NZ_CABIWA010000010.1"/>
</dbReference>
<evidence type="ECO:0000259" key="3">
    <source>
        <dbReference type="PROSITE" id="PS51278"/>
    </source>
</evidence>
<reference evidence="4 6" key="1">
    <citation type="submission" date="2015-09" db="EMBL/GenBank/DDBJ databases">
        <authorList>
            <consortium name="Pathogen Informatics"/>
        </authorList>
    </citation>
    <scope>NUCLEOTIDE SEQUENCE [LARGE SCALE GENOMIC DNA]</scope>
    <source>
        <strain evidence="4 6">2789STDY5834939</strain>
    </source>
</reference>
<evidence type="ECO:0000313" key="7">
    <source>
        <dbReference type="Proteomes" id="UP000260828"/>
    </source>
</evidence>
<evidence type="ECO:0000313" key="4">
    <source>
        <dbReference type="EMBL" id="CUQ08579.1"/>
    </source>
</evidence>
<dbReference type="InterPro" id="IPR012375">
    <property type="entry name" value="Glu_synth_lsu_1"/>
</dbReference>
<keyword evidence="2" id="KW-1133">Transmembrane helix</keyword>
<dbReference type="GO" id="GO:0008483">
    <property type="term" value="F:transaminase activity"/>
    <property type="evidence" value="ECO:0007669"/>
    <property type="project" value="UniProtKB-KW"/>
</dbReference>
<keyword evidence="2" id="KW-0472">Membrane</keyword>
<reference evidence="5 7" key="2">
    <citation type="submission" date="2018-08" db="EMBL/GenBank/DDBJ databases">
        <title>A genome reference for cultivated species of the human gut microbiota.</title>
        <authorList>
            <person name="Zou Y."/>
            <person name="Xue W."/>
            <person name="Luo G."/>
        </authorList>
    </citation>
    <scope>NUCLEOTIDE SEQUENCE [LARGE SCALE GENOMIC DNA]</scope>
    <source>
        <strain evidence="5 7">TF05-12AC</strain>
    </source>
</reference>
<gene>
    <name evidence="5" type="ORF">DXC40_08640</name>
    <name evidence="4" type="ORF">ERS852551_03053</name>
</gene>
<accession>A0A174TP01</accession>
<keyword evidence="2" id="KW-0812">Transmembrane</keyword>
<dbReference type="Proteomes" id="UP000095765">
    <property type="component" value="Unassembled WGS sequence"/>
</dbReference>